<reference evidence="2 3" key="1">
    <citation type="submission" date="2017-06" db="EMBL/GenBank/DDBJ databases">
        <authorList>
            <consortium name="Pathogen Informatics"/>
        </authorList>
    </citation>
    <scope>NUCLEOTIDE SEQUENCE [LARGE SCALE GENOMIC DNA]</scope>
    <source>
        <strain evidence="2 3">NCTC13490</strain>
    </source>
</reference>
<dbReference type="RefSeq" id="WP_198409829.1">
    <property type="nucleotide sequence ID" value="NZ_LT906465.1"/>
</dbReference>
<dbReference type="EMBL" id="LT906465">
    <property type="protein sequence ID" value="SNV41648.1"/>
    <property type="molecule type" value="Genomic_DNA"/>
</dbReference>
<dbReference type="PANTHER" id="PTHR16222:SF12">
    <property type="entry name" value="ADP-RIBOSYLGLYCOHYDROLASE-RELATED"/>
    <property type="match status" value="1"/>
</dbReference>
<dbReference type="SUPFAM" id="SSF101478">
    <property type="entry name" value="ADP-ribosylglycohydrolase"/>
    <property type="match status" value="1"/>
</dbReference>
<evidence type="ECO:0000256" key="1">
    <source>
        <dbReference type="PIRSR" id="PIRSR605502-1"/>
    </source>
</evidence>
<dbReference type="GO" id="GO:0016787">
    <property type="term" value="F:hydrolase activity"/>
    <property type="evidence" value="ECO:0007669"/>
    <property type="project" value="UniProtKB-KW"/>
</dbReference>
<dbReference type="Proteomes" id="UP000215196">
    <property type="component" value="Chromosome 1"/>
</dbReference>
<dbReference type="InterPro" id="IPR036705">
    <property type="entry name" value="Ribosyl_crysJ1_sf"/>
</dbReference>
<evidence type="ECO:0000313" key="2">
    <source>
        <dbReference type="EMBL" id="SNV41648.1"/>
    </source>
</evidence>
<feature type="binding site" evidence="1">
    <location>
        <position position="214"/>
    </location>
    <ligand>
        <name>Mg(2+)</name>
        <dbReference type="ChEBI" id="CHEBI:18420"/>
        <label>1</label>
    </ligand>
</feature>
<sequence length="258" mass="28843">MKNTILGAIVGDIIGSVYEWNNYRGKDFELFDKNCKFTDDSVMTIAVADALMNSKDMAKTLKEYGRKYPNRGYGGMFYRWLDSKTLEPYNSFGNGSAMRASAAGFMANTLEEARFLAKKSAEVTHNHPEGIKGAEATAAAIYFARNGADKQLIRELISTIFGYHLNFTCDEIRATYQFNETCQETVPQSIVAFLDSENFEDAIRNAISIGGDSDTVACICGGIAAAFYKEIPEEIRSFCLNKLDEDLRNTVLEFEEKF</sequence>
<accession>A0A239X6H0</accession>
<dbReference type="InterPro" id="IPR050792">
    <property type="entry name" value="ADP-ribosylglycohydrolase"/>
</dbReference>
<dbReference type="Pfam" id="PF03747">
    <property type="entry name" value="ADP_ribosyl_GH"/>
    <property type="match status" value="1"/>
</dbReference>
<keyword evidence="1" id="KW-0479">Metal-binding</keyword>
<name>A0A239X6H0_9FLAO</name>
<feature type="binding site" evidence="1">
    <location>
        <position position="212"/>
    </location>
    <ligand>
        <name>Mg(2+)</name>
        <dbReference type="ChEBI" id="CHEBI:18420"/>
        <label>1</label>
    </ligand>
</feature>
<dbReference type="AlphaFoldDB" id="A0A239X6H0"/>
<proteinExistence type="predicted"/>
<organism evidence="2 3">
    <name type="scientific">Chryseobacterium taklimakanense</name>
    <dbReference type="NCBI Taxonomy" id="536441"/>
    <lineage>
        <taxon>Bacteria</taxon>
        <taxon>Pseudomonadati</taxon>
        <taxon>Bacteroidota</taxon>
        <taxon>Flavobacteriia</taxon>
        <taxon>Flavobacteriales</taxon>
        <taxon>Weeksellaceae</taxon>
        <taxon>Chryseobacterium group</taxon>
        <taxon>Chryseobacterium</taxon>
    </lineage>
</organism>
<dbReference type="KEGG" id="ctak:4412677_00958"/>
<dbReference type="Gene3D" id="1.10.4080.10">
    <property type="entry name" value="ADP-ribosylation/Crystallin J1"/>
    <property type="match status" value="1"/>
</dbReference>
<feature type="binding site" evidence="1">
    <location>
        <position position="215"/>
    </location>
    <ligand>
        <name>Mg(2+)</name>
        <dbReference type="ChEBI" id="CHEBI:18420"/>
        <label>1</label>
    </ligand>
</feature>
<keyword evidence="1" id="KW-0460">Magnesium</keyword>
<gene>
    <name evidence="2" type="ORF">SAMEA4412677_00958</name>
</gene>
<dbReference type="PANTHER" id="PTHR16222">
    <property type="entry name" value="ADP-RIBOSYLGLYCOHYDROLASE"/>
    <property type="match status" value="1"/>
</dbReference>
<feature type="binding site" evidence="1">
    <location>
        <position position="40"/>
    </location>
    <ligand>
        <name>Mg(2+)</name>
        <dbReference type="ChEBI" id="CHEBI:18420"/>
        <label>1</label>
    </ligand>
</feature>
<dbReference type="GO" id="GO:0046872">
    <property type="term" value="F:metal ion binding"/>
    <property type="evidence" value="ECO:0007669"/>
    <property type="project" value="UniProtKB-KW"/>
</dbReference>
<feature type="binding site" evidence="1">
    <location>
        <position position="38"/>
    </location>
    <ligand>
        <name>Mg(2+)</name>
        <dbReference type="ChEBI" id="CHEBI:18420"/>
        <label>1</label>
    </ligand>
</feature>
<dbReference type="InterPro" id="IPR005502">
    <property type="entry name" value="Ribosyl_crysJ1"/>
</dbReference>
<keyword evidence="3" id="KW-1185">Reference proteome</keyword>
<comment type="cofactor">
    <cofactor evidence="1">
        <name>Mg(2+)</name>
        <dbReference type="ChEBI" id="CHEBI:18420"/>
    </cofactor>
    <text evidence="1">Binds 2 magnesium ions per subunit.</text>
</comment>
<evidence type="ECO:0000313" key="3">
    <source>
        <dbReference type="Proteomes" id="UP000215196"/>
    </source>
</evidence>
<feature type="binding site" evidence="1">
    <location>
        <position position="39"/>
    </location>
    <ligand>
        <name>Mg(2+)</name>
        <dbReference type="ChEBI" id="CHEBI:18420"/>
        <label>1</label>
    </ligand>
</feature>
<keyword evidence="2" id="KW-0378">Hydrolase</keyword>
<protein>
    <submittedName>
        <fullName evidence="2">ADP-ribosyl-[dinitrogen reductase] hydrolase</fullName>
    </submittedName>
</protein>